<dbReference type="GO" id="GO:0016491">
    <property type="term" value="F:oxidoreductase activity"/>
    <property type="evidence" value="ECO:0007669"/>
    <property type="project" value="UniProtKB-KW"/>
</dbReference>
<dbReference type="InterPro" id="IPR036291">
    <property type="entry name" value="NAD(P)-bd_dom_sf"/>
</dbReference>
<dbReference type="AlphaFoldDB" id="A0A6U2B568"/>
<sequence>MSTSPILSVTLLCLCITTGFCFVPNPLPNTQSFRGSTASRIGSGSGAACTMSLKGQRVLVTGAGKGIGRAIATICAEQGADVAVFARTGADVDSVAAEIREKYGTKAVSLVCDVTSEEQVQAAVSKAVAELGSIDILINNAGQGCPKADFQDQDVAAFRTLLDVNVVSVLLVTSTVLKAGGMLAATDRKRNIINISSKAGKQGLPKILPYAASKFALEGMTASMATELKESGIRVNSISPGMVDTPGFPKPPGRAGVRAPEAIRDGLMLLALGDMTGSYIHADELDAAAANGGDAMRCVKRIDEPDFKV</sequence>
<keyword evidence="3" id="KW-0732">Signal</keyword>
<feature type="chain" id="PRO_5030159910" evidence="3">
    <location>
        <begin position="22"/>
        <end position="309"/>
    </location>
</feature>
<protein>
    <submittedName>
        <fullName evidence="4">Uncharacterized protein</fullName>
    </submittedName>
</protein>
<feature type="signal peptide" evidence="3">
    <location>
        <begin position="1"/>
        <end position="21"/>
    </location>
</feature>
<accession>A0A6U2B568</accession>
<dbReference type="EMBL" id="HBFX01041510">
    <property type="protein sequence ID" value="CAD8973984.1"/>
    <property type="molecule type" value="Transcribed_RNA"/>
</dbReference>
<gene>
    <name evidence="4" type="ORF">HAND00432_LOCUS24986</name>
</gene>
<dbReference type="PANTHER" id="PTHR43658">
    <property type="entry name" value="SHORT-CHAIN DEHYDROGENASE/REDUCTASE"/>
    <property type="match status" value="1"/>
</dbReference>
<keyword evidence="1" id="KW-0560">Oxidoreductase</keyword>
<dbReference type="SUPFAM" id="SSF51735">
    <property type="entry name" value="NAD(P)-binding Rossmann-fold domains"/>
    <property type="match status" value="1"/>
</dbReference>
<dbReference type="PROSITE" id="PS00061">
    <property type="entry name" value="ADH_SHORT"/>
    <property type="match status" value="1"/>
</dbReference>
<dbReference type="PRINTS" id="PR00080">
    <property type="entry name" value="SDRFAMILY"/>
</dbReference>
<evidence type="ECO:0000256" key="2">
    <source>
        <dbReference type="RuleBase" id="RU000363"/>
    </source>
</evidence>
<organism evidence="4">
    <name type="scientific">Hemiselmis andersenii</name>
    <name type="common">Cryptophyte alga</name>
    <dbReference type="NCBI Taxonomy" id="464988"/>
    <lineage>
        <taxon>Eukaryota</taxon>
        <taxon>Cryptophyceae</taxon>
        <taxon>Cryptomonadales</taxon>
        <taxon>Hemiselmidaceae</taxon>
        <taxon>Hemiselmis</taxon>
    </lineage>
</organism>
<reference evidence="4" key="1">
    <citation type="submission" date="2021-01" db="EMBL/GenBank/DDBJ databases">
        <authorList>
            <person name="Corre E."/>
            <person name="Pelletier E."/>
            <person name="Niang G."/>
            <person name="Scheremetjew M."/>
            <person name="Finn R."/>
            <person name="Kale V."/>
            <person name="Holt S."/>
            <person name="Cochrane G."/>
            <person name="Meng A."/>
            <person name="Brown T."/>
            <person name="Cohen L."/>
        </authorList>
    </citation>
    <scope>NUCLEOTIDE SEQUENCE</scope>
    <source>
        <strain evidence="4">CCMP644</strain>
    </source>
</reference>
<dbReference type="PRINTS" id="PR00081">
    <property type="entry name" value="GDHRDH"/>
</dbReference>
<dbReference type="CDD" id="cd05233">
    <property type="entry name" value="SDR_c"/>
    <property type="match status" value="1"/>
</dbReference>
<dbReference type="FunFam" id="3.40.50.720:FF:000084">
    <property type="entry name" value="Short-chain dehydrogenase reductase"/>
    <property type="match status" value="1"/>
</dbReference>
<evidence type="ECO:0000313" key="4">
    <source>
        <dbReference type="EMBL" id="CAD8973984.1"/>
    </source>
</evidence>
<proteinExistence type="inferred from homology"/>
<evidence type="ECO:0000256" key="3">
    <source>
        <dbReference type="SAM" id="SignalP"/>
    </source>
</evidence>
<comment type="similarity">
    <text evidence="2">Belongs to the short-chain dehydrogenases/reductases (SDR) family.</text>
</comment>
<dbReference type="InterPro" id="IPR020904">
    <property type="entry name" value="Sc_DH/Rdtase_CS"/>
</dbReference>
<evidence type="ECO:0000256" key="1">
    <source>
        <dbReference type="ARBA" id="ARBA00023002"/>
    </source>
</evidence>
<dbReference type="Gene3D" id="3.40.50.720">
    <property type="entry name" value="NAD(P)-binding Rossmann-like Domain"/>
    <property type="match status" value="1"/>
</dbReference>
<dbReference type="Pfam" id="PF00106">
    <property type="entry name" value="adh_short"/>
    <property type="match status" value="1"/>
</dbReference>
<dbReference type="InterPro" id="IPR002347">
    <property type="entry name" value="SDR_fam"/>
</dbReference>
<name>A0A6U2B568_HEMAN</name>
<dbReference type="PANTHER" id="PTHR43658:SF8">
    <property type="entry name" value="17-BETA-HYDROXYSTEROID DEHYDROGENASE 14-RELATED"/>
    <property type="match status" value="1"/>
</dbReference>